<dbReference type="EC" id="4.2.2.-" evidence="4"/>
<proteinExistence type="inferred from homology"/>
<dbReference type="PANTHER" id="PTHR34183:SF1">
    <property type="entry name" value="ENDOLYTIC PEPTIDOGLYCAN TRANSGLYCOSYLASE RLPA"/>
    <property type="match status" value="1"/>
</dbReference>
<evidence type="ECO:0000256" key="3">
    <source>
        <dbReference type="ARBA" id="ARBA00023316"/>
    </source>
</evidence>
<keyword evidence="2 4" id="KW-0456">Lyase</keyword>
<dbReference type="AlphaFoldDB" id="A0A317E3Z6"/>
<dbReference type="EMBL" id="QGLF01000004">
    <property type="protein sequence ID" value="PWR20123.1"/>
    <property type="molecule type" value="Genomic_DNA"/>
</dbReference>
<dbReference type="InterPro" id="IPR009009">
    <property type="entry name" value="RlpA-like_DPBB"/>
</dbReference>
<keyword evidence="3 4" id="KW-0961">Cell wall biogenesis/degradation</keyword>
<dbReference type="Pfam" id="PF05036">
    <property type="entry name" value="SPOR"/>
    <property type="match status" value="1"/>
</dbReference>
<comment type="caution">
    <text evidence="8">The sequence shown here is derived from an EMBL/GenBank/DDBJ whole genome shotgun (WGS) entry which is preliminary data.</text>
</comment>
<feature type="region of interest" description="Disordered" evidence="6">
    <location>
        <begin position="144"/>
        <end position="217"/>
    </location>
</feature>
<evidence type="ECO:0000256" key="6">
    <source>
        <dbReference type="SAM" id="MobiDB-lite"/>
    </source>
</evidence>
<dbReference type="HAMAP" id="MF_02071">
    <property type="entry name" value="RlpA"/>
    <property type="match status" value="1"/>
</dbReference>
<dbReference type="GO" id="GO:0008932">
    <property type="term" value="F:lytic endotransglycosylase activity"/>
    <property type="evidence" value="ECO:0007669"/>
    <property type="project" value="UniProtKB-UniRule"/>
</dbReference>
<dbReference type="PROSITE" id="PS51724">
    <property type="entry name" value="SPOR"/>
    <property type="match status" value="1"/>
</dbReference>
<dbReference type="CDD" id="cd22268">
    <property type="entry name" value="DPBB_RlpA-like"/>
    <property type="match status" value="1"/>
</dbReference>
<organism evidence="8 9">
    <name type="scientific">Zavarzinia compransoris</name>
    <dbReference type="NCBI Taxonomy" id="1264899"/>
    <lineage>
        <taxon>Bacteria</taxon>
        <taxon>Pseudomonadati</taxon>
        <taxon>Pseudomonadota</taxon>
        <taxon>Alphaproteobacteria</taxon>
        <taxon>Rhodospirillales</taxon>
        <taxon>Zavarziniaceae</taxon>
        <taxon>Zavarzinia</taxon>
    </lineage>
</organism>
<dbReference type="InterPro" id="IPR007730">
    <property type="entry name" value="SPOR-like_dom"/>
</dbReference>
<gene>
    <name evidence="4" type="primary">rlpA</name>
    <name evidence="8" type="ORF">DKG75_16265</name>
</gene>
<dbReference type="InterPro" id="IPR036908">
    <property type="entry name" value="RlpA-like_sf"/>
</dbReference>
<comment type="similarity">
    <text evidence="4 5">Belongs to the RlpA family.</text>
</comment>
<feature type="compositionally biased region" description="Low complexity" evidence="6">
    <location>
        <begin position="183"/>
        <end position="200"/>
    </location>
</feature>
<dbReference type="OrthoDB" id="9779128at2"/>
<evidence type="ECO:0000256" key="2">
    <source>
        <dbReference type="ARBA" id="ARBA00023239"/>
    </source>
</evidence>
<dbReference type="Pfam" id="PF03330">
    <property type="entry name" value="DPBB_1"/>
    <property type="match status" value="1"/>
</dbReference>
<evidence type="ECO:0000313" key="9">
    <source>
        <dbReference type="Proteomes" id="UP000246077"/>
    </source>
</evidence>
<dbReference type="SUPFAM" id="SSF50685">
    <property type="entry name" value="Barwin-like endoglucanases"/>
    <property type="match status" value="1"/>
</dbReference>
<dbReference type="Proteomes" id="UP000246077">
    <property type="component" value="Unassembled WGS sequence"/>
</dbReference>
<dbReference type="PANTHER" id="PTHR34183">
    <property type="entry name" value="ENDOLYTIC PEPTIDOGLYCAN TRANSGLYCOSYLASE RLPA"/>
    <property type="match status" value="1"/>
</dbReference>
<sequence length="298" mass="31817">MAATLGACASREDERNLTTRPGVVQATLKPYQIKGVWYYPKIDWSYDETGIASWYGEPFHGRKTAIGEIYDMNQMTAAHKTLQLPADVKVTNLENGRSIMVRVNDRGPFVNGRIIDLSRRAAQLLGFEGQGTARVRVQVVDESGRPGVSTLPAAQTTPEERTAAAAAPVGDVTSAPLAPPPGARGTAGPQPARPAPTTGSPFPPSAVPASPPPPVVTQTAVRPTGIYIQAGAFLQPGNAERLRTRLARYGKAFVARATIGNQQFYRVRLGPLKDVDEADILLDQIIASGETGARIVVE</sequence>
<keyword evidence="1" id="KW-0732">Signal</keyword>
<dbReference type="NCBIfam" id="TIGR00413">
    <property type="entry name" value="rlpA"/>
    <property type="match status" value="1"/>
</dbReference>
<dbReference type="GO" id="GO:0000270">
    <property type="term" value="P:peptidoglycan metabolic process"/>
    <property type="evidence" value="ECO:0007669"/>
    <property type="project" value="UniProtKB-UniRule"/>
</dbReference>
<keyword evidence="9" id="KW-1185">Reference proteome</keyword>
<dbReference type="Gene3D" id="3.30.70.1070">
    <property type="entry name" value="Sporulation related repeat"/>
    <property type="match status" value="1"/>
</dbReference>
<dbReference type="InterPro" id="IPR012997">
    <property type="entry name" value="RplA"/>
</dbReference>
<accession>A0A317E3Z6</accession>
<name>A0A317E3Z6_9PROT</name>
<feature type="compositionally biased region" description="Pro residues" evidence="6">
    <location>
        <begin position="201"/>
        <end position="215"/>
    </location>
</feature>
<dbReference type="GO" id="GO:0042834">
    <property type="term" value="F:peptidoglycan binding"/>
    <property type="evidence" value="ECO:0007669"/>
    <property type="project" value="InterPro"/>
</dbReference>
<evidence type="ECO:0000259" key="7">
    <source>
        <dbReference type="PROSITE" id="PS51724"/>
    </source>
</evidence>
<feature type="compositionally biased region" description="Low complexity" evidence="6">
    <location>
        <begin position="152"/>
        <end position="168"/>
    </location>
</feature>
<dbReference type="GO" id="GO:0009279">
    <property type="term" value="C:cell outer membrane"/>
    <property type="evidence" value="ECO:0007669"/>
    <property type="project" value="TreeGrafter"/>
</dbReference>
<feature type="domain" description="SPOR" evidence="7">
    <location>
        <begin position="220"/>
        <end position="298"/>
    </location>
</feature>
<evidence type="ECO:0000256" key="1">
    <source>
        <dbReference type="ARBA" id="ARBA00022729"/>
    </source>
</evidence>
<evidence type="ECO:0000313" key="8">
    <source>
        <dbReference type="EMBL" id="PWR20123.1"/>
    </source>
</evidence>
<dbReference type="InterPro" id="IPR036680">
    <property type="entry name" value="SPOR-like_sf"/>
</dbReference>
<protein>
    <recommendedName>
        <fullName evidence="4">Endolytic peptidoglycan transglycosylase RlpA</fullName>
        <ecNumber evidence="4">4.2.2.-</ecNumber>
    </recommendedName>
</protein>
<dbReference type="Gene3D" id="2.40.40.10">
    <property type="entry name" value="RlpA-like domain"/>
    <property type="match status" value="1"/>
</dbReference>
<evidence type="ECO:0000256" key="4">
    <source>
        <dbReference type="HAMAP-Rule" id="MF_02071"/>
    </source>
</evidence>
<dbReference type="SUPFAM" id="SSF110997">
    <property type="entry name" value="Sporulation related repeat"/>
    <property type="match status" value="1"/>
</dbReference>
<dbReference type="GO" id="GO:0071555">
    <property type="term" value="P:cell wall organization"/>
    <property type="evidence" value="ECO:0007669"/>
    <property type="project" value="UniProtKB-KW"/>
</dbReference>
<evidence type="ECO:0000256" key="5">
    <source>
        <dbReference type="RuleBase" id="RU003495"/>
    </source>
</evidence>
<dbReference type="InterPro" id="IPR034718">
    <property type="entry name" value="RlpA"/>
</dbReference>
<reference evidence="9" key="1">
    <citation type="submission" date="2018-05" db="EMBL/GenBank/DDBJ databases">
        <title>Zavarzinia sp. HR-AS.</title>
        <authorList>
            <person name="Lee Y."/>
            <person name="Jeon C.O."/>
        </authorList>
    </citation>
    <scope>NUCLEOTIDE SEQUENCE [LARGE SCALE GENOMIC DNA]</scope>
    <source>
        <strain evidence="9">DSM 1231</strain>
    </source>
</reference>
<comment type="function">
    <text evidence="4">Lytic transglycosylase with a strong preference for naked glycan strands that lack stem peptides.</text>
</comment>